<dbReference type="GO" id="GO:0051539">
    <property type="term" value="F:4 iron, 4 sulfur cluster binding"/>
    <property type="evidence" value="ECO:0007669"/>
    <property type="project" value="UniProtKB-KW"/>
</dbReference>
<dbReference type="Gene3D" id="3.20.20.70">
    <property type="entry name" value="Aldolase class I"/>
    <property type="match status" value="1"/>
</dbReference>
<dbReference type="Pfam" id="PF04055">
    <property type="entry name" value="Radical_SAM"/>
    <property type="match status" value="1"/>
</dbReference>
<comment type="cofactor">
    <cofactor evidence="1">
        <name>[4Fe-4S] cluster</name>
        <dbReference type="ChEBI" id="CHEBI:49883"/>
    </cofactor>
</comment>
<dbReference type="InterPro" id="IPR000385">
    <property type="entry name" value="MoaA_NifB_PqqE_Fe-S-bd_CS"/>
</dbReference>
<evidence type="ECO:0000256" key="4">
    <source>
        <dbReference type="ARBA" id="ARBA00022723"/>
    </source>
</evidence>
<dbReference type="InterPro" id="IPR050377">
    <property type="entry name" value="Radical_SAM_PqqE_MftC-like"/>
</dbReference>
<reference evidence="9 10" key="1">
    <citation type="journal article" date="2010" name="BMC Genomics">
        <title>Evidence for a lineage of virulent bacteriophages that target Campylobacter.</title>
        <authorList>
            <person name="Timms A.R."/>
            <person name="Cambray-Young J."/>
            <person name="Scott A.E."/>
            <person name="Petty N.K."/>
            <person name="Connerton P.L."/>
            <person name="Clarke L."/>
            <person name="Seeger K."/>
            <person name="Quail M."/>
            <person name="Cummings N."/>
            <person name="Maskell D.J."/>
            <person name="Thomson N.R."/>
            <person name="Connerton I.F."/>
        </authorList>
    </citation>
    <scope>NUCLEOTIDE SEQUENCE [LARGE SCALE GENOMIC DNA]</scope>
</reference>
<gene>
    <name evidence="9" type="ORF">CPT_0081</name>
</gene>
<keyword evidence="10" id="KW-1185">Reference proteome</keyword>
<dbReference type="InterPro" id="IPR007197">
    <property type="entry name" value="rSAM"/>
</dbReference>
<evidence type="ECO:0000313" key="9">
    <source>
        <dbReference type="EMBL" id="CBJ93890.1"/>
    </source>
</evidence>
<dbReference type="SFLD" id="SFLDG01067">
    <property type="entry name" value="SPASM/twitch_domain_containing"/>
    <property type="match status" value="1"/>
</dbReference>
<keyword evidence="6" id="KW-0408">Iron</keyword>
<dbReference type="SUPFAM" id="SSF102114">
    <property type="entry name" value="Radical SAM enzymes"/>
    <property type="match status" value="1"/>
</dbReference>
<evidence type="ECO:0000256" key="5">
    <source>
        <dbReference type="ARBA" id="ARBA00023002"/>
    </source>
</evidence>
<feature type="domain" description="Radical SAM core" evidence="8">
    <location>
        <begin position="21"/>
        <end position="108"/>
    </location>
</feature>
<dbReference type="EMBL" id="FN667788">
    <property type="protein sequence ID" value="CBJ93890.1"/>
    <property type="molecule type" value="Genomic_DNA"/>
</dbReference>
<dbReference type="KEGG" id="vg:26041363"/>
<evidence type="ECO:0000256" key="1">
    <source>
        <dbReference type="ARBA" id="ARBA00001966"/>
    </source>
</evidence>
<protein>
    <submittedName>
        <fullName evidence="9">Hypothetical phage protein (Radical SAM family)</fullName>
    </submittedName>
</protein>
<organism evidence="9 10">
    <name type="scientific">Campylobacter phage CP220</name>
    <dbReference type="NCBI Taxonomy" id="2994044"/>
    <lineage>
        <taxon>Viruses</taxon>
        <taxon>Duplodnaviria</taxon>
        <taxon>Heunggongvirae</taxon>
        <taxon>Uroviricota</taxon>
        <taxon>Caudoviricetes</taxon>
        <taxon>Connertonviridae</taxon>
        <taxon>Firehammervirus</taxon>
        <taxon>Firehammervirus CP220</taxon>
    </lineage>
</organism>
<dbReference type="GO" id="GO:0016491">
    <property type="term" value="F:oxidoreductase activity"/>
    <property type="evidence" value="ECO:0007669"/>
    <property type="project" value="UniProtKB-KW"/>
</dbReference>
<evidence type="ECO:0000313" key="10">
    <source>
        <dbReference type="Proteomes" id="UP000002369"/>
    </source>
</evidence>
<dbReference type="PANTHER" id="PTHR11228:SF7">
    <property type="entry name" value="PQQA PEPTIDE CYCLASE"/>
    <property type="match status" value="1"/>
</dbReference>
<accession>D5GV73</accession>
<sequence>MTKIYSINEDYKNYDFHIEWVLTDECNFRCSYCFRASKPRKPIPKDTIMRVVKQLNDFSLRYKIKVIMTGGEVTTLPYFEEVVKSLNENIALELNTNGMLLSNDNLFKRFEFISMSLHSEYFEKQKSKLDNILNLKDTIHLNIVYNYKNHKKAIEMASWCKKYDLYFTLVKDQNDDYLLDSKILGDSSSYYHKDIILDVDGKKNNLSIDDILNNKIYKLFKGSFCYNNFITIEYNKIKYSCGIKFFKKLSDISDDNKVYCNQDCADMYAFIDTTKILLRKDIHKFINL</sequence>
<dbReference type="Proteomes" id="UP000002369">
    <property type="component" value="Segment"/>
</dbReference>
<keyword evidence="5" id="KW-0560">Oxidoreductase</keyword>
<proteinExistence type="predicted"/>
<evidence type="ECO:0000256" key="2">
    <source>
        <dbReference type="ARBA" id="ARBA00022485"/>
    </source>
</evidence>
<keyword evidence="3" id="KW-0949">S-adenosyl-L-methionine</keyword>
<evidence type="ECO:0000256" key="7">
    <source>
        <dbReference type="ARBA" id="ARBA00023014"/>
    </source>
</evidence>
<evidence type="ECO:0000256" key="3">
    <source>
        <dbReference type="ARBA" id="ARBA00022691"/>
    </source>
</evidence>
<dbReference type="PROSITE" id="PS01305">
    <property type="entry name" value="MOAA_NIFB_PQQE"/>
    <property type="match status" value="1"/>
</dbReference>
<keyword evidence="7" id="KW-0411">Iron-sulfur</keyword>
<dbReference type="GO" id="GO:0046872">
    <property type="term" value="F:metal ion binding"/>
    <property type="evidence" value="ECO:0007669"/>
    <property type="project" value="UniProtKB-KW"/>
</dbReference>
<dbReference type="GeneID" id="26041363"/>
<dbReference type="PANTHER" id="PTHR11228">
    <property type="entry name" value="RADICAL SAM DOMAIN PROTEIN"/>
    <property type="match status" value="1"/>
</dbReference>
<evidence type="ECO:0000256" key="6">
    <source>
        <dbReference type="ARBA" id="ARBA00023004"/>
    </source>
</evidence>
<dbReference type="CDD" id="cd01335">
    <property type="entry name" value="Radical_SAM"/>
    <property type="match status" value="1"/>
</dbReference>
<keyword evidence="4" id="KW-0479">Metal-binding</keyword>
<dbReference type="InterPro" id="IPR013785">
    <property type="entry name" value="Aldolase_TIM"/>
</dbReference>
<evidence type="ECO:0000259" key="8">
    <source>
        <dbReference type="Pfam" id="PF04055"/>
    </source>
</evidence>
<dbReference type="RefSeq" id="YP_009169215.1">
    <property type="nucleotide sequence ID" value="NC_027997.1"/>
</dbReference>
<dbReference type="SFLD" id="SFLDS00029">
    <property type="entry name" value="Radical_SAM"/>
    <property type="match status" value="1"/>
</dbReference>
<name>D5GV73_9CAUD</name>
<dbReference type="InterPro" id="IPR058240">
    <property type="entry name" value="rSAM_sf"/>
</dbReference>
<keyword evidence="2" id="KW-0004">4Fe-4S</keyword>